<evidence type="ECO:0000313" key="1">
    <source>
        <dbReference type="EMBL" id="MBM7694776.1"/>
    </source>
</evidence>
<keyword evidence="2" id="KW-1185">Reference proteome</keyword>
<protein>
    <submittedName>
        <fullName evidence="1">Nucleotidyltransferase</fullName>
    </submittedName>
</protein>
<comment type="caution">
    <text evidence="1">The sequence shown here is derived from an EMBL/GenBank/DDBJ whole genome shotgun (WGS) entry which is preliminary data.</text>
</comment>
<sequence length="108" mass="13013">MKDFTIRSETERIIIRPLKRVDYRNWLNEFESRFPSQNRHDKGRIDMSECTEEWFANLVAKHQELALNDKAHIFGIFRKEDNKHLGMIDFSTLSREKFSMGKNRLHNT</sequence>
<gene>
    <name evidence="1" type="ORF">JOC77_004253</name>
</gene>
<proteinExistence type="predicted"/>
<dbReference type="SUPFAM" id="SSF55729">
    <property type="entry name" value="Acyl-CoA N-acyltransferases (Nat)"/>
    <property type="match status" value="1"/>
</dbReference>
<evidence type="ECO:0000313" key="2">
    <source>
        <dbReference type="Proteomes" id="UP000823486"/>
    </source>
</evidence>
<name>A0ABS2QNM7_9BACI</name>
<dbReference type="InterPro" id="IPR016181">
    <property type="entry name" value="Acyl_CoA_acyltransferase"/>
</dbReference>
<dbReference type="EMBL" id="JAFBFI010000037">
    <property type="protein sequence ID" value="MBM7694776.1"/>
    <property type="molecule type" value="Genomic_DNA"/>
</dbReference>
<organism evidence="1 2">
    <name type="scientific">Peribacillus deserti</name>
    <dbReference type="NCBI Taxonomy" id="673318"/>
    <lineage>
        <taxon>Bacteria</taxon>
        <taxon>Bacillati</taxon>
        <taxon>Bacillota</taxon>
        <taxon>Bacilli</taxon>
        <taxon>Bacillales</taxon>
        <taxon>Bacillaceae</taxon>
        <taxon>Peribacillus</taxon>
    </lineage>
</organism>
<dbReference type="Gene3D" id="3.40.630.30">
    <property type="match status" value="1"/>
</dbReference>
<dbReference type="Proteomes" id="UP000823486">
    <property type="component" value="Unassembled WGS sequence"/>
</dbReference>
<reference evidence="1 2" key="1">
    <citation type="submission" date="2021-01" db="EMBL/GenBank/DDBJ databases">
        <title>Genomic Encyclopedia of Type Strains, Phase IV (KMG-IV): sequencing the most valuable type-strain genomes for metagenomic binning, comparative biology and taxonomic classification.</title>
        <authorList>
            <person name="Goeker M."/>
        </authorList>
    </citation>
    <scope>NUCLEOTIDE SEQUENCE [LARGE SCALE GENOMIC DNA]</scope>
    <source>
        <strain evidence="1 2">DSM 105482</strain>
    </source>
</reference>
<accession>A0ABS2QNM7</accession>